<feature type="region of interest" description="Disordered" evidence="1">
    <location>
        <begin position="434"/>
        <end position="493"/>
    </location>
</feature>
<evidence type="ECO:0000313" key="3">
    <source>
        <dbReference type="Proteomes" id="UP000435112"/>
    </source>
</evidence>
<accession>A0A6A3K9E6</accession>
<feature type="region of interest" description="Disordered" evidence="1">
    <location>
        <begin position="117"/>
        <end position="160"/>
    </location>
</feature>
<comment type="caution">
    <text evidence="2">The sequence shown here is derived from an EMBL/GenBank/DDBJ whole genome shotgun (WGS) entry which is preliminary data.</text>
</comment>
<feature type="compositionally biased region" description="Acidic residues" evidence="1">
    <location>
        <begin position="448"/>
        <end position="461"/>
    </location>
</feature>
<evidence type="ECO:0000256" key="1">
    <source>
        <dbReference type="SAM" id="MobiDB-lite"/>
    </source>
</evidence>
<feature type="compositionally biased region" description="Low complexity" evidence="1">
    <location>
        <begin position="117"/>
        <end position="131"/>
    </location>
</feature>
<evidence type="ECO:0000313" key="2">
    <source>
        <dbReference type="EMBL" id="KAE9002167.1"/>
    </source>
</evidence>
<proteinExistence type="predicted"/>
<dbReference type="AlphaFoldDB" id="A0A6A3K9E6"/>
<dbReference type="Proteomes" id="UP000435112">
    <property type="component" value="Unassembled WGS sequence"/>
</dbReference>
<feature type="compositionally biased region" description="Basic and acidic residues" evidence="1">
    <location>
        <begin position="462"/>
        <end position="485"/>
    </location>
</feature>
<organism evidence="2 3">
    <name type="scientific">Phytophthora rubi</name>
    <dbReference type="NCBI Taxonomy" id="129364"/>
    <lineage>
        <taxon>Eukaryota</taxon>
        <taxon>Sar</taxon>
        <taxon>Stramenopiles</taxon>
        <taxon>Oomycota</taxon>
        <taxon>Peronosporomycetes</taxon>
        <taxon>Peronosporales</taxon>
        <taxon>Peronosporaceae</taxon>
        <taxon>Phytophthora</taxon>
    </lineage>
</organism>
<reference evidence="2 3" key="1">
    <citation type="submission" date="2018-09" db="EMBL/GenBank/DDBJ databases">
        <title>Genomic investigation of the strawberry pathogen Phytophthora fragariae indicates pathogenicity is determined by transcriptional variation in three key races.</title>
        <authorList>
            <person name="Adams T.M."/>
            <person name="Armitage A.D."/>
            <person name="Sobczyk M.K."/>
            <person name="Bates H.J."/>
            <person name="Dunwell J.M."/>
            <person name="Nellist C.F."/>
            <person name="Harrison R.J."/>
        </authorList>
    </citation>
    <scope>NUCLEOTIDE SEQUENCE [LARGE SCALE GENOMIC DNA]</scope>
    <source>
        <strain evidence="2 3">SCRP324</strain>
    </source>
</reference>
<sequence length="493" mass="53958">MSDTHADMLKKLQTFLEQEEKPSTPGGTTTAARLALTEFWREMCQLLAVNDASVGLRALDNMAATLINERGRAAAMLKTPVLILQLPSRMASTVGALPHSDFEDVIIPAGPAAVPAAVPQKRASSGAPAKGSKSKKPRSSTGSAKSSKSDSGSSTETVSSTLDFKLSPNAPAVVRQAIETIYAKAETAKRTPYQLAYPWEDIPLCGGLHAPLASSSAQAQRRKRKIAAIRERLCFLSLCIETWGYYYNFLRRLEAKGNSDLMWWGGQAGRRTPEAKGYTCSPIRDLLDLYENEQAEYRRKVRDALKPFQIDAGSFETMTESLEKTDALDPDLVENDKRLSDTALTRIIVDITRPVAVTKHWIQAIPEGLQNDKYDGPLVPEYDPKESKIKGYTSFMRQDATPTAAGPATEVDDDDPKYCQTPDEEVAEAIADAEAKDAAKSAALEAAFAEDDEEEGEEEEDATQKSADEDEEHVRAARRASDRTRHQAAIKSS</sequence>
<feature type="region of interest" description="Disordered" evidence="1">
    <location>
        <begin position="397"/>
        <end position="420"/>
    </location>
</feature>
<feature type="compositionally biased region" description="Low complexity" evidence="1">
    <location>
        <begin position="139"/>
        <end position="160"/>
    </location>
</feature>
<name>A0A6A3K9E6_9STRA</name>
<protein>
    <submittedName>
        <fullName evidence="2">Uncharacterized protein</fullName>
    </submittedName>
</protein>
<dbReference type="EMBL" id="QXFU01001450">
    <property type="protein sequence ID" value="KAE9002167.1"/>
    <property type="molecule type" value="Genomic_DNA"/>
</dbReference>
<gene>
    <name evidence="2" type="ORF">PR002_g17701</name>
</gene>